<dbReference type="Gene3D" id="3.30.200.20">
    <property type="entry name" value="Phosphorylase Kinase, domain 1"/>
    <property type="match status" value="1"/>
</dbReference>
<evidence type="ECO:0000313" key="3">
    <source>
        <dbReference type="Proteomes" id="UP001151532"/>
    </source>
</evidence>
<feature type="compositionally biased region" description="Polar residues" evidence="1">
    <location>
        <begin position="12"/>
        <end position="25"/>
    </location>
</feature>
<dbReference type="Proteomes" id="UP001151532">
    <property type="component" value="Chromosome 13"/>
</dbReference>
<dbReference type="EMBL" id="JAPFFK010000005">
    <property type="protein sequence ID" value="KAJ6762940.1"/>
    <property type="molecule type" value="Genomic_DNA"/>
</dbReference>
<reference evidence="2" key="2">
    <citation type="journal article" date="2023" name="Int. J. Mol. Sci.">
        <title>De Novo Assembly and Annotation of 11 Diverse Shrub Willow (Salix) Genomes Reveals Novel Gene Organization in Sex-Linked Regions.</title>
        <authorList>
            <person name="Hyden B."/>
            <person name="Feng K."/>
            <person name="Yates T.B."/>
            <person name="Jawdy S."/>
            <person name="Cereghino C."/>
            <person name="Smart L.B."/>
            <person name="Muchero W."/>
        </authorList>
    </citation>
    <scope>NUCLEOTIDE SEQUENCE</scope>
    <source>
        <tissue evidence="2">Shoot tip</tissue>
    </source>
</reference>
<accession>A0A9Q0WC50</accession>
<gene>
    <name evidence="2" type="ORF">OIU79_023644</name>
</gene>
<keyword evidence="3" id="KW-1185">Reference proteome</keyword>
<evidence type="ECO:0000256" key="1">
    <source>
        <dbReference type="SAM" id="MobiDB-lite"/>
    </source>
</evidence>
<sequence>MRDRDGDRATSEKFSQQGTEGTTKPENGELTESVAPPDVYRTAGACIAAYRRKKIIPVYDSHTSSWLPVHGNCHTDSKPTISGKSTQSSHLSSLAQGLSRHFTLPETLRATKNFDDSNVTAVGGFGKVYKGVIDQTTKKWPSKDQIHNQNRELMSS</sequence>
<reference evidence="2" key="1">
    <citation type="submission" date="2022-11" db="EMBL/GenBank/DDBJ databases">
        <authorList>
            <person name="Hyden B.L."/>
            <person name="Feng K."/>
            <person name="Yates T."/>
            <person name="Jawdy S."/>
            <person name="Smart L.B."/>
            <person name="Muchero W."/>
        </authorList>
    </citation>
    <scope>NUCLEOTIDE SEQUENCE</scope>
    <source>
        <tissue evidence="2">Shoot tip</tissue>
    </source>
</reference>
<comment type="caution">
    <text evidence="2">The sequence shown here is derived from an EMBL/GenBank/DDBJ whole genome shotgun (WGS) entry which is preliminary data.</text>
</comment>
<organism evidence="2 3">
    <name type="scientific">Salix purpurea</name>
    <name type="common">Purple osier willow</name>
    <dbReference type="NCBI Taxonomy" id="77065"/>
    <lineage>
        <taxon>Eukaryota</taxon>
        <taxon>Viridiplantae</taxon>
        <taxon>Streptophyta</taxon>
        <taxon>Embryophyta</taxon>
        <taxon>Tracheophyta</taxon>
        <taxon>Spermatophyta</taxon>
        <taxon>Magnoliopsida</taxon>
        <taxon>eudicotyledons</taxon>
        <taxon>Gunneridae</taxon>
        <taxon>Pentapetalae</taxon>
        <taxon>rosids</taxon>
        <taxon>fabids</taxon>
        <taxon>Malpighiales</taxon>
        <taxon>Salicaceae</taxon>
        <taxon>Saliceae</taxon>
        <taxon>Salix</taxon>
    </lineage>
</organism>
<feature type="region of interest" description="Disordered" evidence="1">
    <location>
        <begin position="1"/>
        <end position="36"/>
    </location>
</feature>
<feature type="compositionally biased region" description="Basic and acidic residues" evidence="1">
    <location>
        <begin position="1"/>
        <end position="11"/>
    </location>
</feature>
<name>A0A9Q0WC50_SALPP</name>
<dbReference type="AlphaFoldDB" id="A0A9Q0WC50"/>
<protein>
    <submittedName>
        <fullName evidence="2">Uncharacterized protein</fullName>
    </submittedName>
</protein>
<proteinExistence type="predicted"/>
<evidence type="ECO:0000313" key="2">
    <source>
        <dbReference type="EMBL" id="KAJ6762940.1"/>
    </source>
</evidence>